<gene>
    <name evidence="1" type="primary">94</name>
    <name evidence="1" type="ORF">SEA_TERIJ_94</name>
</gene>
<reference evidence="1 2" key="1">
    <citation type="submission" date="2019-12" db="EMBL/GenBank/DDBJ databases">
        <authorList>
            <person name="Kistler A.K."/>
            <person name="Garlena R.A."/>
            <person name="Russell D.A."/>
            <person name="Pope W.H."/>
            <person name="Jacobs-Sera D."/>
            <person name="Hatfull G.F."/>
        </authorList>
    </citation>
    <scope>NUCLEOTIDE SEQUENCE [LARGE SCALE GENOMIC DNA]</scope>
</reference>
<keyword evidence="2" id="KW-1185">Reference proteome</keyword>
<sequence>MTEPTRITLSVTTSDPNIVARTAEHFARAAAGLALDGVQTFMMAGPDTDDEETR</sequence>
<name>A0A6B9LCM6_9CAUD</name>
<dbReference type="EMBL" id="MN813684">
    <property type="protein sequence ID" value="QHB37228.1"/>
    <property type="molecule type" value="Genomic_DNA"/>
</dbReference>
<dbReference type="Proteomes" id="UP000464752">
    <property type="component" value="Segment"/>
</dbReference>
<protein>
    <submittedName>
        <fullName evidence="1">Uncharacterized protein</fullName>
    </submittedName>
</protein>
<dbReference type="KEGG" id="vg:80004956"/>
<dbReference type="GeneID" id="80004956"/>
<organism evidence="1 2">
    <name type="scientific">Microbacterium phage Terij</name>
    <dbReference type="NCBI Taxonomy" id="2686229"/>
    <lineage>
        <taxon>Viruses</taxon>
        <taxon>Duplodnaviria</taxon>
        <taxon>Heunggongvirae</taxon>
        <taxon>Uroviricota</taxon>
        <taxon>Caudoviricetes</taxon>
        <taxon>Hodgkinviridae</taxon>
        <taxon>Margaeryvirus</taxon>
        <taxon>Margaeryvirus terij</taxon>
    </lineage>
</organism>
<evidence type="ECO:0000313" key="2">
    <source>
        <dbReference type="Proteomes" id="UP000464752"/>
    </source>
</evidence>
<accession>A0A6B9LCM6</accession>
<proteinExistence type="predicted"/>
<dbReference type="RefSeq" id="YP_010751290.1">
    <property type="nucleotide sequence ID" value="NC_073367.1"/>
</dbReference>
<evidence type="ECO:0000313" key="1">
    <source>
        <dbReference type="EMBL" id="QHB37228.1"/>
    </source>
</evidence>